<keyword evidence="5 7" id="KW-0472">Membrane</keyword>
<dbReference type="InterPro" id="IPR037066">
    <property type="entry name" value="Plug_dom_sf"/>
</dbReference>
<dbReference type="Pfam" id="PF13715">
    <property type="entry name" value="CarbopepD_reg_2"/>
    <property type="match status" value="1"/>
</dbReference>
<dbReference type="InterPro" id="IPR008969">
    <property type="entry name" value="CarboxyPept-like_regulatory"/>
</dbReference>
<keyword evidence="6 7" id="KW-0998">Cell outer membrane</keyword>
<dbReference type="SMART" id="SM00965">
    <property type="entry name" value="STN"/>
    <property type="match status" value="1"/>
</dbReference>
<keyword evidence="10" id="KW-1185">Reference proteome</keyword>
<dbReference type="SUPFAM" id="SSF56935">
    <property type="entry name" value="Porins"/>
    <property type="match status" value="1"/>
</dbReference>
<dbReference type="Gene3D" id="2.170.130.10">
    <property type="entry name" value="TonB-dependent receptor, plug domain"/>
    <property type="match status" value="1"/>
</dbReference>
<dbReference type="InterPro" id="IPR012910">
    <property type="entry name" value="Plug_dom"/>
</dbReference>
<keyword evidence="3 7" id="KW-1134">Transmembrane beta strand</keyword>
<dbReference type="NCBIfam" id="TIGR04056">
    <property type="entry name" value="OMP_RagA_SusC"/>
    <property type="match status" value="1"/>
</dbReference>
<dbReference type="GO" id="GO:0009279">
    <property type="term" value="C:cell outer membrane"/>
    <property type="evidence" value="ECO:0007669"/>
    <property type="project" value="UniProtKB-SubCell"/>
</dbReference>
<sequence length="1094" mass="120588">MFIKSFSEINFPTNNLYMKKPLNLSLLPGNIKQTVLLGTFAMLTALPTLAQKVTLGKHVQTVKAAMEAIEKQTGYKFFFNNSLVNTARNVDVKADSKALKTVLNELFAGSDVSYELVDKTIVLSTGKQKDQKTQQTETTKHKVTGIVIDAKGEPIVGATVKIKGTSTGTLSDLDGNFTIEASSNNTLQISYIGFASQELAVGNRHALKITMAEDDNVLNEVIVIGYGSVRKADLAGSVSVMSDKAFKDQPIKDVSEAFQGRMTGINVVQSGVPGGSVKIRVRGTSSIHRNNDPLYVVDGIVRESGLDGINSEDIQSIQVLKDASSTAIYGSRGSNGVVLVQTKQGKKGQQAITFDASMGFANAYHMPKVMGTKEYAQALLDANKVTNKAELQPYLDGTKPGIDWMDEILRTGTVQNYKLVISKGNADTQYYISGSYLKNKGVVESTQYERYQAKLNVHSTLYKWFEVTGDLDYSHGKSLGGGFTMAQDNPLWIAQNYSPTMEMKDASGKFNLDPYNSIQHNPYGMLTANASQYRTDIINGRIDLKFYILPGLTFTSTNGFDYFDGKGYSFSTARVFPQSGMGNNDSHRMMLQSTNNLTYMGNWGKHSLTATGVFEASQSTTRMMGLSGKNLQSESVGWWDYNNASSRSGSNGYSKWGLLSAVGRVMYNYDDRYMLTGTMRADGSSRFSKKKWGYFPSIAAAWTVSREKFMQSVTWISNMKVRASYGLIGNQGVPEYATLGNMSMTSYDFGTSTNYTGYWAANIATPELTWEKSKQFDLGLDISFFKNRLELSFDYFNKKTTDALLHKSQANYLGGSKYWINAGEISNKGFDIALTAHILESSNFSWTTTLNGSYLKNKVEKLTSEDPVLYGNSPSPGTVEPSTIVKEGESIGTFYGYKWAGLNADGLDSYYTKDGSITTKPQSDDRQVLGCANPDFTLGWNNTVNYKNWEFNAFFNSAFGAQRLNLVRFAMNSMVGASKFVTDANYLKEIGKTMPALNAVGNNNLGNSSKWIENANYLRCENISIAYNIARKYTRFADIRVSLSAQNLFTLTGYKGADPSGMSFAAGNVDMDNGIDMGTYPNPRAFTFDIRFNF</sequence>
<evidence type="ECO:0000259" key="8">
    <source>
        <dbReference type="SMART" id="SM00965"/>
    </source>
</evidence>
<dbReference type="InterPro" id="IPR036942">
    <property type="entry name" value="Beta-barrel_TonB_sf"/>
</dbReference>
<dbReference type="Proteomes" id="UP000016648">
    <property type="component" value="Unassembled WGS sequence"/>
</dbReference>
<evidence type="ECO:0000313" key="10">
    <source>
        <dbReference type="Proteomes" id="UP000016648"/>
    </source>
</evidence>
<dbReference type="PROSITE" id="PS52016">
    <property type="entry name" value="TONB_DEPENDENT_REC_3"/>
    <property type="match status" value="1"/>
</dbReference>
<keyword evidence="2 7" id="KW-0813">Transport</keyword>
<dbReference type="AlphaFoldDB" id="U2P8J8"/>
<reference evidence="9 10" key="1">
    <citation type="submission" date="2013-08" db="EMBL/GenBank/DDBJ databases">
        <authorList>
            <person name="Durkin A.S."/>
            <person name="Haft D.R."/>
            <person name="McCorrison J."/>
            <person name="Torralba M."/>
            <person name="Gillis M."/>
            <person name="Haft D.H."/>
            <person name="Methe B."/>
            <person name="Sutton G."/>
            <person name="Nelson K.E."/>
        </authorList>
    </citation>
    <scope>NUCLEOTIDE SEQUENCE [LARGE SCALE GENOMIC DNA]</scope>
    <source>
        <strain evidence="9 10">F0067</strain>
    </source>
</reference>
<evidence type="ECO:0000256" key="7">
    <source>
        <dbReference type="PROSITE-ProRule" id="PRU01360"/>
    </source>
</evidence>
<dbReference type="Gene3D" id="3.55.50.30">
    <property type="match status" value="1"/>
</dbReference>
<dbReference type="NCBIfam" id="TIGR04057">
    <property type="entry name" value="SusC_RagA_signa"/>
    <property type="match status" value="1"/>
</dbReference>
<proteinExistence type="inferred from homology"/>
<dbReference type="SUPFAM" id="SSF49464">
    <property type="entry name" value="Carboxypeptidase regulatory domain-like"/>
    <property type="match status" value="1"/>
</dbReference>
<dbReference type="InterPro" id="IPR023997">
    <property type="entry name" value="TonB-dep_OMP_SusC/RagA_CS"/>
</dbReference>
<accession>U2P8J8</accession>
<dbReference type="InterPro" id="IPR011662">
    <property type="entry name" value="Secretin/TonB_short_N"/>
</dbReference>
<evidence type="ECO:0000256" key="5">
    <source>
        <dbReference type="ARBA" id="ARBA00023136"/>
    </source>
</evidence>
<evidence type="ECO:0000256" key="6">
    <source>
        <dbReference type="ARBA" id="ARBA00023237"/>
    </source>
</evidence>
<evidence type="ECO:0000256" key="3">
    <source>
        <dbReference type="ARBA" id="ARBA00022452"/>
    </source>
</evidence>
<name>U2P8J8_9BACT</name>
<keyword evidence="4 7" id="KW-0812">Transmembrane</keyword>
<dbReference type="EMBL" id="AWEY01000008">
    <property type="protein sequence ID" value="ERK40024.1"/>
    <property type="molecule type" value="Genomic_DNA"/>
</dbReference>
<dbReference type="PATRIC" id="fig|1115809.3.peg.482"/>
<comment type="caution">
    <text evidence="9">The sequence shown here is derived from an EMBL/GenBank/DDBJ whole genome shotgun (WGS) entry which is preliminary data.</text>
</comment>
<dbReference type="Pfam" id="PF07715">
    <property type="entry name" value="Plug"/>
    <property type="match status" value="1"/>
</dbReference>
<gene>
    <name evidence="9" type="ORF">HMPREF9135_0018</name>
</gene>
<organism evidence="9 10">
    <name type="scientific">Segatella baroniae F0067</name>
    <dbReference type="NCBI Taxonomy" id="1115809"/>
    <lineage>
        <taxon>Bacteria</taxon>
        <taxon>Pseudomonadati</taxon>
        <taxon>Bacteroidota</taxon>
        <taxon>Bacteroidia</taxon>
        <taxon>Bacteroidales</taxon>
        <taxon>Prevotellaceae</taxon>
        <taxon>Segatella</taxon>
    </lineage>
</organism>
<evidence type="ECO:0000313" key="9">
    <source>
        <dbReference type="EMBL" id="ERK40024.1"/>
    </source>
</evidence>
<comment type="similarity">
    <text evidence="7">Belongs to the TonB-dependent receptor family.</text>
</comment>
<evidence type="ECO:0000256" key="1">
    <source>
        <dbReference type="ARBA" id="ARBA00004571"/>
    </source>
</evidence>
<feature type="domain" description="Secretin/TonB short N-terminal" evidence="8">
    <location>
        <begin position="75"/>
        <end position="126"/>
    </location>
</feature>
<comment type="subcellular location">
    <subcellularLocation>
        <location evidence="1 7">Cell outer membrane</location>
        <topology evidence="1 7">Multi-pass membrane protein</topology>
    </subcellularLocation>
</comment>
<dbReference type="Gene3D" id="2.40.170.20">
    <property type="entry name" value="TonB-dependent receptor, beta-barrel domain"/>
    <property type="match status" value="1"/>
</dbReference>
<dbReference type="Gene3D" id="2.60.40.1120">
    <property type="entry name" value="Carboxypeptidase-like, regulatory domain"/>
    <property type="match status" value="1"/>
</dbReference>
<evidence type="ECO:0000256" key="4">
    <source>
        <dbReference type="ARBA" id="ARBA00022692"/>
    </source>
</evidence>
<protein>
    <submittedName>
        <fullName evidence="9">TonB-linked outer membrane protein, SusC/RagA family</fullName>
    </submittedName>
</protein>
<dbReference type="InterPro" id="IPR039426">
    <property type="entry name" value="TonB-dep_rcpt-like"/>
</dbReference>
<dbReference type="FunFam" id="2.60.40.1120:FF:000003">
    <property type="entry name" value="Outer membrane protein Omp121"/>
    <property type="match status" value="1"/>
</dbReference>
<dbReference type="Pfam" id="PF07660">
    <property type="entry name" value="STN"/>
    <property type="match status" value="1"/>
</dbReference>
<evidence type="ECO:0000256" key="2">
    <source>
        <dbReference type="ARBA" id="ARBA00022448"/>
    </source>
</evidence>
<dbReference type="InterPro" id="IPR023996">
    <property type="entry name" value="TonB-dep_OMP_SusC/RagA"/>
</dbReference>